<dbReference type="EMBL" id="MN739862">
    <property type="protein sequence ID" value="QHT75062.1"/>
    <property type="molecule type" value="Genomic_DNA"/>
</dbReference>
<reference evidence="2" key="1">
    <citation type="journal article" date="2020" name="Nature">
        <title>Giant virus diversity and host interactions through global metagenomics.</title>
        <authorList>
            <person name="Schulz F."/>
            <person name="Roux S."/>
            <person name="Paez-Espino D."/>
            <person name="Jungbluth S."/>
            <person name="Walsh D.A."/>
            <person name="Denef V.J."/>
            <person name="McMahon K.D."/>
            <person name="Konstantinidis K.T."/>
            <person name="Eloe-Fadrosh E.A."/>
            <person name="Kyrpides N.C."/>
            <person name="Woyke T."/>
        </authorList>
    </citation>
    <scope>NUCLEOTIDE SEQUENCE</scope>
    <source>
        <strain evidence="2">GVMAG-M-3300023179-62</strain>
    </source>
</reference>
<name>A0A6C0H3D0_9ZZZZ</name>
<sequence>MSASSKKIVLKKLNSHNTIWHPESTLVFKSQKDRLVIGRYVDDELIPLDDDALTLCETWKFKPDESLFEADEDHEKVSEEEQENDESEEEPTTKEPLPKEPTSKEPISKEPTSKEPLPKEPITKEIKSSSKVSENTKSIHSLTNEFTTQVLLEFDLLVEENTSLKSQLEENSASFSELQKKYDDIKKKFDTMKSLFN</sequence>
<feature type="compositionally biased region" description="Acidic residues" evidence="1">
    <location>
        <begin position="80"/>
        <end position="90"/>
    </location>
</feature>
<organism evidence="2">
    <name type="scientific">viral metagenome</name>
    <dbReference type="NCBI Taxonomy" id="1070528"/>
    <lineage>
        <taxon>unclassified sequences</taxon>
        <taxon>metagenomes</taxon>
        <taxon>organismal metagenomes</taxon>
    </lineage>
</organism>
<feature type="compositionally biased region" description="Basic and acidic residues" evidence="1">
    <location>
        <begin position="91"/>
        <end position="128"/>
    </location>
</feature>
<feature type="region of interest" description="Disordered" evidence="1">
    <location>
        <begin position="67"/>
        <end position="142"/>
    </location>
</feature>
<protein>
    <submittedName>
        <fullName evidence="2">Uncharacterized protein</fullName>
    </submittedName>
</protein>
<feature type="compositionally biased region" description="Polar residues" evidence="1">
    <location>
        <begin position="129"/>
        <end position="142"/>
    </location>
</feature>
<proteinExistence type="predicted"/>
<dbReference type="AlphaFoldDB" id="A0A6C0H3D0"/>
<evidence type="ECO:0000313" key="2">
    <source>
        <dbReference type="EMBL" id="QHT75062.1"/>
    </source>
</evidence>
<evidence type="ECO:0000256" key="1">
    <source>
        <dbReference type="SAM" id="MobiDB-lite"/>
    </source>
</evidence>
<accession>A0A6C0H3D0</accession>